<evidence type="ECO:0000256" key="1">
    <source>
        <dbReference type="ARBA" id="ARBA00004328"/>
    </source>
</evidence>
<evidence type="ECO:0000256" key="2">
    <source>
        <dbReference type="ARBA" id="ARBA00022561"/>
    </source>
</evidence>
<feature type="compositionally biased region" description="Basic and acidic residues" evidence="4">
    <location>
        <begin position="446"/>
        <end position="457"/>
    </location>
</feature>
<reference evidence="5" key="1">
    <citation type="journal article" date="2015" name="Virus Genes">
        <title>Genomic detection and characterization of a Korean isolate of Little cherry virus 1 sampled from a peach tree.</title>
        <authorList>
            <person name="Lim S."/>
            <person name="Igori D."/>
            <person name="Yoo R.H."/>
            <person name="Zhao F."/>
            <person name="Cho I.S."/>
            <person name="Choi G.S."/>
            <person name="Lim H.S."/>
            <person name="Lee S.H."/>
            <person name="Moon J.S."/>
        </authorList>
    </citation>
    <scope>NUCLEOTIDE SEQUENCE</scope>
    <source>
        <strain evidence="5">YD</strain>
    </source>
</reference>
<sequence>MNFYDSYIITRVPFDAIEVKISLSNIETCIAVDKTYYVMIGDGNNNVKFLLLSPDHVSLSWRFRVEIVENSNLLNAEQSNKYIFNNSDLDVSNVDPTDFKFSASGFNSTITIAVNGVKLFNLKPSFITRSDIAYGVDEFYNKNLLRILDELVSTNAIIKSARHNFNIFLDGKPYLGSWYLNDGPSHKSIAYVRDKVENVRTILDLIPVNLSKVNLLNSNLNESIELEVNLNNNKCLRIYDVINCSDESHEAVTLCKLQTTDNKTLNVIFQYWIGIGNDILEFVLRCKNSYYNCEVWKNSRGKYSRLSEFIRYHSFTKDYSSGNIFVGFYYDDKTLSYVFTINGIITCIVKSDLLDSNYEVGFEYQIFGEGNETFNFKDFKRIKSDNAIFRILRYPYALKRPKNTDMTNHHINNNVQTDSEISLTEIGDVSDLFKIPQSRPTLESKNQGKETKRPRVESDDDEEFVRTSPQIKEQTLDVRFVNTNQPSVLTTVDNSPVESKPNYTWVFEYSNECDQVIATIAKAIQISTVDSKLVVFQMAICCGTSIESVHDKHTSLIFNFLNNKKIFLRFVATCFFRKNPRINLFRRYMRSCTVEVLELLRIGKLSPSYGRAIVLGIPKQFAFLACDFWNFDEMKLTTQEHEVIGNLKSVSKTNQRIHLLKS</sequence>
<evidence type="ECO:0000313" key="5">
    <source>
        <dbReference type="EMBL" id="ALD09626.1"/>
    </source>
</evidence>
<keyword evidence="3" id="KW-0946">Virion</keyword>
<comment type="subcellular location">
    <subcellularLocation>
        <location evidence="1">Virion</location>
    </subcellularLocation>
</comment>
<keyword evidence="2" id="KW-0167">Capsid protein</keyword>
<dbReference type="EMBL" id="KR080325">
    <property type="protein sequence ID" value="ALD09626.1"/>
    <property type="molecule type" value="Genomic_RNA"/>
</dbReference>
<evidence type="ECO:0000256" key="4">
    <source>
        <dbReference type="SAM" id="MobiDB-lite"/>
    </source>
</evidence>
<dbReference type="InterPro" id="IPR002679">
    <property type="entry name" value="Closter_coat"/>
</dbReference>
<name>A0A0M4HN20_9CLOS</name>
<proteinExistence type="predicted"/>
<dbReference type="Pfam" id="PF01785">
    <property type="entry name" value="Closter_coat"/>
    <property type="match status" value="1"/>
</dbReference>
<evidence type="ECO:0000256" key="3">
    <source>
        <dbReference type="ARBA" id="ARBA00022844"/>
    </source>
</evidence>
<organism evidence="5">
    <name type="scientific">Little cherry virus 1</name>
    <dbReference type="NCBI Taxonomy" id="217686"/>
    <lineage>
        <taxon>Viruses</taxon>
        <taxon>Riboviria</taxon>
        <taxon>Orthornavirae</taxon>
        <taxon>Kitrinoviricota</taxon>
        <taxon>Alsuviricetes</taxon>
        <taxon>Martellivirales</taxon>
        <taxon>Closteroviridae</taxon>
        <taxon>Velarivirus</taxon>
        <taxon>Velarivirus nanoavii</taxon>
    </lineage>
</organism>
<feature type="region of interest" description="Disordered" evidence="4">
    <location>
        <begin position="440"/>
        <end position="467"/>
    </location>
</feature>
<dbReference type="GO" id="GO:0019028">
    <property type="term" value="C:viral capsid"/>
    <property type="evidence" value="ECO:0007669"/>
    <property type="project" value="UniProtKB-KW"/>
</dbReference>
<accession>A0A0M4HN20</accession>
<protein>
    <submittedName>
        <fullName evidence="5">ORF6</fullName>
    </submittedName>
</protein>